<sequence>MKKLVSILLMGSILLNGCATTELHSQTLQEQVQSIVYSQPIHKAYIVGTHYDYELDICTMNGSVGQTCLNNVSFLQNKQNQSLIENIAIESVSYRTDLDRITGDYVIYLPLSDKQYQNFKQQSLAISPVSPSDVAAYNQKYHKNYQPNELYQLPIYFSGKVVTLQNKDEILTKGQLKTPLTFDLHQGTLTEHRSIAPIVKGAAGLVIAPVGLVIMAPFFLIIASQPK</sequence>
<feature type="signal peptide" evidence="2">
    <location>
        <begin position="1"/>
        <end position="21"/>
    </location>
</feature>
<evidence type="ECO:0000313" key="4">
    <source>
        <dbReference type="Proteomes" id="UP001201397"/>
    </source>
</evidence>
<protein>
    <recommendedName>
        <fullName evidence="5">Lipoprotein</fullName>
    </recommendedName>
</protein>
<feature type="transmembrane region" description="Helical" evidence="1">
    <location>
        <begin position="202"/>
        <end position="223"/>
    </location>
</feature>
<proteinExistence type="predicted"/>
<feature type="chain" id="PRO_5043374968" description="Lipoprotein" evidence="2">
    <location>
        <begin position="22"/>
        <end position="227"/>
    </location>
</feature>
<organism evidence="3 4">
    <name type="scientific">Neisseria lisongii</name>
    <dbReference type="NCBI Taxonomy" id="2912188"/>
    <lineage>
        <taxon>Bacteria</taxon>
        <taxon>Pseudomonadati</taxon>
        <taxon>Pseudomonadota</taxon>
        <taxon>Betaproteobacteria</taxon>
        <taxon>Neisseriales</taxon>
        <taxon>Neisseriaceae</taxon>
        <taxon>Neisseria</taxon>
    </lineage>
</organism>
<keyword evidence="1" id="KW-1133">Transmembrane helix</keyword>
<accession>A0AAW5AKB4</accession>
<keyword evidence="1" id="KW-0812">Transmembrane</keyword>
<dbReference type="AlphaFoldDB" id="A0AAW5AKB4"/>
<name>A0AAW5AKB4_9NEIS</name>
<evidence type="ECO:0008006" key="5">
    <source>
        <dbReference type="Google" id="ProtNLM"/>
    </source>
</evidence>
<dbReference type="RefSeq" id="WP_237092270.1">
    <property type="nucleotide sequence ID" value="NZ_JAKKDL010000002.1"/>
</dbReference>
<evidence type="ECO:0000256" key="1">
    <source>
        <dbReference type="SAM" id="Phobius"/>
    </source>
</evidence>
<dbReference type="EMBL" id="JAKKDL010000002">
    <property type="protein sequence ID" value="MCF7528924.1"/>
    <property type="molecule type" value="Genomic_DNA"/>
</dbReference>
<comment type="caution">
    <text evidence="3">The sequence shown here is derived from an EMBL/GenBank/DDBJ whole genome shotgun (WGS) entry which is preliminary data.</text>
</comment>
<evidence type="ECO:0000256" key="2">
    <source>
        <dbReference type="SAM" id="SignalP"/>
    </source>
</evidence>
<keyword evidence="2" id="KW-0732">Signal</keyword>
<dbReference type="Proteomes" id="UP001201397">
    <property type="component" value="Unassembled WGS sequence"/>
</dbReference>
<keyword evidence="1" id="KW-0472">Membrane</keyword>
<gene>
    <name evidence="3" type="ORF">L4H06_01540</name>
</gene>
<evidence type="ECO:0000313" key="3">
    <source>
        <dbReference type="EMBL" id="MCF7528924.1"/>
    </source>
</evidence>
<reference evidence="3" key="1">
    <citation type="submission" date="2022-01" db="EMBL/GenBank/DDBJ databases">
        <title>Neisseria sp. ZJ104.</title>
        <authorList>
            <person name="Yang C."/>
        </authorList>
    </citation>
    <scope>NUCLEOTIDE SEQUENCE</scope>
    <source>
        <strain evidence="3">ZJ104</strain>
    </source>
</reference>